<dbReference type="Proteomes" id="UP000036873">
    <property type="component" value="Unassembled WGS sequence"/>
</dbReference>
<keyword evidence="2" id="KW-1185">Reference proteome</keyword>
<protein>
    <submittedName>
        <fullName evidence="1">Uncharacterized protein</fullName>
    </submittedName>
</protein>
<dbReference type="EMBL" id="LGYO01000031">
    <property type="protein sequence ID" value="KNZ41380.1"/>
    <property type="molecule type" value="Genomic_DNA"/>
</dbReference>
<accession>A0A0L6U0R0</accession>
<sequence>MDKIDRLIKEAMKKSPTESVFIGFIEENGEVTGFQLRAHYWNGKPGSGTRVEETLHSTVEEAEAYLMSLDTKSPVIFIDWGLSD</sequence>
<evidence type="ECO:0000313" key="2">
    <source>
        <dbReference type="Proteomes" id="UP000036873"/>
    </source>
</evidence>
<proteinExistence type="predicted"/>
<reference evidence="2" key="1">
    <citation type="submission" date="2015-07" db="EMBL/GenBank/DDBJ databases">
        <title>Draft genome sequence of Acetobacterium bakii DSM 8293, a potential psychrophilic chemical producer through syngas fermentation.</title>
        <authorList>
            <person name="Song Y."/>
            <person name="Hwang S."/>
            <person name="Cho B.-K."/>
        </authorList>
    </citation>
    <scope>NUCLEOTIDE SEQUENCE [LARGE SCALE GENOMIC DNA]</scope>
    <source>
        <strain evidence="2">DSM 8239</strain>
    </source>
</reference>
<evidence type="ECO:0000313" key="1">
    <source>
        <dbReference type="EMBL" id="KNZ41380.1"/>
    </source>
</evidence>
<comment type="caution">
    <text evidence="1">The sequence shown here is derived from an EMBL/GenBank/DDBJ whole genome shotgun (WGS) entry which is preliminary data.</text>
</comment>
<gene>
    <name evidence="1" type="ORF">AKG39_12220</name>
</gene>
<organism evidence="1 2">
    <name type="scientific">Acetobacterium bakii</name>
    <dbReference type="NCBI Taxonomy" id="52689"/>
    <lineage>
        <taxon>Bacteria</taxon>
        <taxon>Bacillati</taxon>
        <taxon>Bacillota</taxon>
        <taxon>Clostridia</taxon>
        <taxon>Eubacteriales</taxon>
        <taxon>Eubacteriaceae</taxon>
        <taxon>Acetobacterium</taxon>
    </lineage>
</organism>
<dbReference type="AlphaFoldDB" id="A0A0L6U0R0"/>
<name>A0A0L6U0R0_9FIRM</name>
<dbReference type="STRING" id="52689.AKG39_12220"/>
<dbReference type="RefSeq" id="WP_050740684.1">
    <property type="nucleotide sequence ID" value="NZ_LGYO01000031.1"/>
</dbReference>